<protein>
    <submittedName>
        <fullName evidence="3">Uncharacterized protein</fullName>
    </submittedName>
</protein>
<organism evidence="3 4">
    <name type="scientific">Streblomastix strix</name>
    <dbReference type="NCBI Taxonomy" id="222440"/>
    <lineage>
        <taxon>Eukaryota</taxon>
        <taxon>Metamonada</taxon>
        <taxon>Preaxostyla</taxon>
        <taxon>Oxymonadida</taxon>
        <taxon>Streblomastigidae</taxon>
        <taxon>Streblomastix</taxon>
    </lineage>
</organism>
<feature type="region of interest" description="Disordered" evidence="2">
    <location>
        <begin position="196"/>
        <end position="231"/>
    </location>
</feature>
<evidence type="ECO:0000313" key="4">
    <source>
        <dbReference type="Proteomes" id="UP000324800"/>
    </source>
</evidence>
<feature type="coiled-coil region" evidence="1">
    <location>
        <begin position="162"/>
        <end position="189"/>
    </location>
</feature>
<evidence type="ECO:0000256" key="1">
    <source>
        <dbReference type="SAM" id="Coils"/>
    </source>
</evidence>
<feature type="compositionally biased region" description="Basic and acidic residues" evidence="2">
    <location>
        <begin position="216"/>
        <end position="230"/>
    </location>
</feature>
<dbReference type="EMBL" id="SNRW01000672">
    <property type="protein sequence ID" value="KAA6399827.1"/>
    <property type="molecule type" value="Genomic_DNA"/>
</dbReference>
<name>A0A5J4WXL4_9EUKA</name>
<dbReference type="AlphaFoldDB" id="A0A5J4WXL4"/>
<dbReference type="Proteomes" id="UP000324800">
    <property type="component" value="Unassembled WGS sequence"/>
</dbReference>
<sequence length="422" mass="49973">MNIIDNLDKENEVRTLEKKRIEQTRNLRKDQIDSNPTTQVDRTNPQSPHLLNFIEQAIALEVDEREPLPNYTNDMQDAILINTTISSLRINFNQDFSSKINFTYPPPDLANNNQPSFFEQQIINDKNRIHQHQQPPMQPENRIQPQSPQKLYQIREVDPYEEDDLDKQIRQLQEERDMMQLRFEQEVHETIFGDLVCPSDLDDNEMNKQSQSENSEEAKDSQSVQDEKGNIQRWINNIKTRIQLKPRSYQRKRSYKKSIRKWTIKVKVMTPRRLKLLKLRKNRGRHKRGKKAKVQQLRIEMNTNNMNENQNRNFGSGTRLLHSKPEVKKEMKPIPNRSKVLQDNHTSYLIQRKGELLTPKLIRVGLNVDSGMSNYPTLRLKQFSFGSISSQRPLFGFKWNELIQWRSAQSWRSDFLQRSNGA</sequence>
<gene>
    <name evidence="3" type="ORF">EZS28_004645</name>
</gene>
<comment type="caution">
    <text evidence="3">The sequence shown here is derived from an EMBL/GenBank/DDBJ whole genome shotgun (WGS) entry which is preliminary data.</text>
</comment>
<evidence type="ECO:0000256" key="2">
    <source>
        <dbReference type="SAM" id="MobiDB-lite"/>
    </source>
</evidence>
<proteinExistence type="predicted"/>
<accession>A0A5J4WXL4</accession>
<keyword evidence="1" id="KW-0175">Coiled coil</keyword>
<evidence type="ECO:0000313" key="3">
    <source>
        <dbReference type="EMBL" id="KAA6399827.1"/>
    </source>
</evidence>
<reference evidence="3 4" key="1">
    <citation type="submission" date="2019-03" db="EMBL/GenBank/DDBJ databases">
        <title>Single cell metagenomics reveals metabolic interactions within the superorganism composed of flagellate Streblomastix strix and complex community of Bacteroidetes bacteria on its surface.</title>
        <authorList>
            <person name="Treitli S.C."/>
            <person name="Kolisko M."/>
            <person name="Husnik F."/>
            <person name="Keeling P."/>
            <person name="Hampl V."/>
        </authorList>
    </citation>
    <scope>NUCLEOTIDE SEQUENCE [LARGE SCALE GENOMIC DNA]</scope>
    <source>
        <strain evidence="3">ST1C</strain>
    </source>
</reference>